<evidence type="ECO:0000313" key="3">
    <source>
        <dbReference type="Proteomes" id="UP001159100"/>
    </source>
</evidence>
<protein>
    <submittedName>
        <fullName evidence="2">YXWGXW repeat-containing protein</fullName>
    </submittedName>
</protein>
<keyword evidence="1" id="KW-0732">Signal</keyword>
<gene>
    <name evidence="2" type="ORF">POF45_04810</name>
</gene>
<comment type="caution">
    <text evidence="2">The sequence shown here is derived from an EMBL/GenBank/DDBJ whole genome shotgun (WGS) entry which is preliminary data.</text>
</comment>
<reference evidence="2 3" key="1">
    <citation type="submission" date="2023-02" db="EMBL/GenBank/DDBJ databases">
        <title>Pseudomonas chrutzelriedensis sp. nov., a potently antifungal strain isolated from moss.</title>
        <authorList>
            <person name="Schnyder A."/>
            <person name="Kalawong R."/>
            <person name="Eberl L."/>
            <person name="Agnoli K."/>
        </authorList>
    </citation>
    <scope>NUCLEOTIDE SEQUENCE [LARGE SCALE GENOMIC DNA]</scope>
    <source>
        <strain evidence="2 3">681</strain>
    </source>
</reference>
<organism evidence="2 3">
    <name type="scientific">Pseudomonas fungipugnans</name>
    <dbReference type="NCBI Taxonomy" id="3024217"/>
    <lineage>
        <taxon>Bacteria</taxon>
        <taxon>Pseudomonadati</taxon>
        <taxon>Pseudomonadota</taxon>
        <taxon>Gammaproteobacteria</taxon>
        <taxon>Pseudomonadales</taxon>
        <taxon>Pseudomonadaceae</taxon>
        <taxon>Pseudomonas</taxon>
    </lineage>
</organism>
<dbReference type="EMBL" id="JARBWL010000001">
    <property type="protein sequence ID" value="MDI2590757.1"/>
    <property type="molecule type" value="Genomic_DNA"/>
</dbReference>
<accession>A0ABT6QIP1</accession>
<feature type="chain" id="PRO_5045570676" evidence="1">
    <location>
        <begin position="23"/>
        <end position="71"/>
    </location>
</feature>
<proteinExistence type="predicted"/>
<dbReference type="PROSITE" id="PS51257">
    <property type="entry name" value="PROKAR_LIPOPROTEIN"/>
    <property type="match status" value="1"/>
</dbReference>
<evidence type="ECO:0000313" key="2">
    <source>
        <dbReference type="EMBL" id="MDI2590757.1"/>
    </source>
</evidence>
<name>A0ABT6QIP1_9PSED</name>
<feature type="signal peptide" evidence="1">
    <location>
        <begin position="1"/>
        <end position="22"/>
    </location>
</feature>
<keyword evidence="3" id="KW-1185">Reference proteome</keyword>
<dbReference type="Proteomes" id="UP001159100">
    <property type="component" value="Unassembled WGS sequence"/>
</dbReference>
<dbReference type="RefSeq" id="WP_259494842.1">
    <property type="nucleotide sequence ID" value="NZ_JARBWL010000001.1"/>
</dbReference>
<evidence type="ECO:0000256" key="1">
    <source>
        <dbReference type="SAM" id="SignalP"/>
    </source>
</evidence>
<sequence length="71" mass="8151">MPRLFKTALVATLLAASLSGCIVEPPHRPHRPPPMVEVVPVMPAPGYHWVAGHYRWQANQWVWMPGHWRAY</sequence>